<dbReference type="Proteomes" id="UP001457282">
    <property type="component" value="Unassembled WGS sequence"/>
</dbReference>
<evidence type="ECO:0000313" key="2">
    <source>
        <dbReference type="EMBL" id="KAK9920799.1"/>
    </source>
</evidence>
<reference evidence="2 3" key="1">
    <citation type="journal article" date="2023" name="G3 (Bethesda)">
        <title>A chromosome-length genome assembly and annotation of blackberry (Rubus argutus, cv. 'Hillquist').</title>
        <authorList>
            <person name="Bruna T."/>
            <person name="Aryal R."/>
            <person name="Dudchenko O."/>
            <person name="Sargent D.J."/>
            <person name="Mead D."/>
            <person name="Buti M."/>
            <person name="Cavallini A."/>
            <person name="Hytonen T."/>
            <person name="Andres J."/>
            <person name="Pham M."/>
            <person name="Weisz D."/>
            <person name="Mascagni F."/>
            <person name="Usai G."/>
            <person name="Natali L."/>
            <person name="Bassil N."/>
            <person name="Fernandez G.E."/>
            <person name="Lomsadze A."/>
            <person name="Armour M."/>
            <person name="Olukolu B."/>
            <person name="Poorten T."/>
            <person name="Britton C."/>
            <person name="Davik J."/>
            <person name="Ashrafi H."/>
            <person name="Aiden E.L."/>
            <person name="Borodovsky M."/>
            <person name="Worthington M."/>
        </authorList>
    </citation>
    <scope>NUCLEOTIDE SEQUENCE [LARGE SCALE GENOMIC DNA]</scope>
    <source>
        <strain evidence="2">PI 553951</strain>
    </source>
</reference>
<name>A0AAW1W7Q5_RUBAR</name>
<evidence type="ECO:0000256" key="1">
    <source>
        <dbReference type="SAM" id="MobiDB-lite"/>
    </source>
</evidence>
<accession>A0AAW1W7Q5</accession>
<dbReference type="AlphaFoldDB" id="A0AAW1W7Q5"/>
<evidence type="ECO:0000313" key="3">
    <source>
        <dbReference type="Proteomes" id="UP001457282"/>
    </source>
</evidence>
<proteinExistence type="predicted"/>
<dbReference type="EMBL" id="JBEDUW010000006">
    <property type="protein sequence ID" value="KAK9920799.1"/>
    <property type="molecule type" value="Genomic_DNA"/>
</dbReference>
<feature type="compositionally biased region" description="Low complexity" evidence="1">
    <location>
        <begin position="88"/>
        <end position="100"/>
    </location>
</feature>
<comment type="caution">
    <text evidence="2">The sequence shown here is derived from an EMBL/GenBank/DDBJ whole genome shotgun (WGS) entry which is preliminary data.</text>
</comment>
<keyword evidence="3" id="KW-1185">Reference proteome</keyword>
<organism evidence="2 3">
    <name type="scientific">Rubus argutus</name>
    <name type="common">Southern blackberry</name>
    <dbReference type="NCBI Taxonomy" id="59490"/>
    <lineage>
        <taxon>Eukaryota</taxon>
        <taxon>Viridiplantae</taxon>
        <taxon>Streptophyta</taxon>
        <taxon>Embryophyta</taxon>
        <taxon>Tracheophyta</taxon>
        <taxon>Spermatophyta</taxon>
        <taxon>Magnoliopsida</taxon>
        <taxon>eudicotyledons</taxon>
        <taxon>Gunneridae</taxon>
        <taxon>Pentapetalae</taxon>
        <taxon>rosids</taxon>
        <taxon>fabids</taxon>
        <taxon>Rosales</taxon>
        <taxon>Rosaceae</taxon>
        <taxon>Rosoideae</taxon>
        <taxon>Rosoideae incertae sedis</taxon>
        <taxon>Rubus</taxon>
    </lineage>
</organism>
<sequence length="178" mass="19560">MLWNSPRFTLAVANLIVTFLLLYTILVPLSIPSSTFAQFFLSSPSKYLSPHPPPHFSSYLLSVQITTTETHSSSSTQLGIQLTHNLQSPPSISPPDSCSSPPLPNSEFRPSPPPFSDFNQVQLHCNFGLRPNQPATGYHFLGSVIGMGLETSEPNRTEPLELLGMRIGDAQFNQHGQQ</sequence>
<gene>
    <name evidence="2" type="ORF">M0R45_029345</name>
</gene>
<protein>
    <submittedName>
        <fullName evidence="2">Uncharacterized protein</fullName>
    </submittedName>
</protein>
<feature type="region of interest" description="Disordered" evidence="1">
    <location>
        <begin position="85"/>
        <end position="114"/>
    </location>
</feature>